<feature type="transmembrane region" description="Helical" evidence="1">
    <location>
        <begin position="6"/>
        <end position="25"/>
    </location>
</feature>
<keyword evidence="1" id="KW-0472">Membrane</keyword>
<keyword evidence="1" id="KW-1133">Transmembrane helix</keyword>
<organism evidence="2 3">
    <name type="scientific">Limosilactobacillus reuteri subsp. rodentium (strain DSM 17509 / CIP 109821 / 100-23)</name>
    <name type="common">Lactobacillus reuteri</name>
    <dbReference type="NCBI Taxonomy" id="349123"/>
    <lineage>
        <taxon>Bacteria</taxon>
        <taxon>Bacillati</taxon>
        <taxon>Bacillota</taxon>
        <taxon>Bacilli</taxon>
        <taxon>Lactobacillales</taxon>
        <taxon>Lactobacillaceae</taxon>
        <taxon>Limosilactobacillus</taxon>
    </lineage>
</organism>
<evidence type="ECO:0000256" key="1">
    <source>
        <dbReference type="SAM" id="Phobius"/>
    </source>
</evidence>
<evidence type="ECO:0000313" key="2">
    <source>
        <dbReference type="EMBL" id="EDX41609.1"/>
    </source>
</evidence>
<accession>B3XQ08</accession>
<name>B3XQ08_LIMR1</name>
<reference evidence="3" key="1">
    <citation type="submission" date="2008-06" db="EMBL/GenBank/DDBJ databases">
        <title>Permanent draft sequence of Lactobacillus reuteri 100-23.</title>
        <authorList>
            <consortium name="US DOE Joint Genome Institute"/>
            <person name="Copeland A."/>
            <person name="Lucas S."/>
            <person name="Lapidus A."/>
            <person name="Barry K."/>
            <person name="Detter J.C."/>
            <person name="Glavina del Rio T."/>
            <person name="Hammon N."/>
            <person name="Israni S."/>
            <person name="Dalin E."/>
            <person name="Tice H."/>
            <person name="Pitluck S."/>
            <person name="Sun H."/>
            <person name="Schmutz J."/>
            <person name="Larimer F."/>
            <person name="Land M."/>
            <person name="Hauser L."/>
            <person name="Walter J."/>
            <person name="Heng N.C.K."/>
            <person name="Tannock G.W."/>
            <person name="Richardson P."/>
        </authorList>
    </citation>
    <scope>NUCLEOTIDE SEQUENCE [LARGE SCALE GENOMIC DNA]</scope>
    <source>
        <strain evidence="3">DSM 17509 / CIP 109821 / 100-23</strain>
    </source>
</reference>
<proteinExistence type="predicted"/>
<dbReference type="AlphaFoldDB" id="B3XQ08"/>
<gene>
    <name evidence="2" type="ORF">Lreu23DRAFT_3120</name>
</gene>
<feature type="transmembrane region" description="Helical" evidence="1">
    <location>
        <begin position="227"/>
        <end position="249"/>
    </location>
</feature>
<dbReference type="Proteomes" id="UP000003853">
    <property type="component" value="Unassembled WGS sequence"/>
</dbReference>
<protein>
    <submittedName>
        <fullName evidence="2">Uncharacterized protein</fullName>
    </submittedName>
</protein>
<sequence length="251" mass="29336">MNLNFKWVVGIFLSVLCIFFDIIIATNINHHYDKRASIYRLALKTTNKDKFNYIVDSQQGNVITNAKLTAVSPVQFREMKSNQKFFAVKRTLEEYTMHTETTTDSKGRTTTTTYWTWDDQGTDYKYAKQFEMFGRKYKLAKFDISSYFDHIDAKKIVNGDNGLTGYYHYLDSDTRYRYEVVPTTITGTFIAQAVNNTLKPVKGHSNIKVTHEKYKEYLADKQSKHRLVTIVVIIILMLVEAWLIINIIIDW</sequence>
<keyword evidence="1" id="KW-0812">Transmembrane</keyword>
<comment type="caution">
    <text evidence="2">The sequence shown here is derived from an EMBL/GenBank/DDBJ whole genome shotgun (WGS) entry which is preliminary data.</text>
</comment>
<dbReference type="eggNOG" id="ENOG50343GG">
    <property type="taxonomic scope" value="Bacteria"/>
</dbReference>
<dbReference type="EMBL" id="AAPZ02000002">
    <property type="protein sequence ID" value="EDX41609.1"/>
    <property type="molecule type" value="Genomic_DNA"/>
</dbReference>
<dbReference type="PATRIC" id="fig|349123.13.peg.122"/>
<evidence type="ECO:0000313" key="3">
    <source>
        <dbReference type="Proteomes" id="UP000003853"/>
    </source>
</evidence>
<dbReference type="RefSeq" id="WP_003665963.1">
    <property type="nucleotide sequence ID" value="NZ_AAPZ02000002.1"/>
</dbReference>